<dbReference type="PANTHER" id="PTHR43132">
    <property type="entry name" value="ARSENICAL RESISTANCE OPERON REPRESSOR ARSR-RELATED"/>
    <property type="match status" value="1"/>
</dbReference>
<accession>A0A7W3QQ22</accession>
<dbReference type="GO" id="GO:0003700">
    <property type="term" value="F:DNA-binding transcription factor activity"/>
    <property type="evidence" value="ECO:0007669"/>
    <property type="project" value="InterPro"/>
</dbReference>
<dbReference type="Pfam" id="PF01022">
    <property type="entry name" value="HTH_5"/>
    <property type="match status" value="1"/>
</dbReference>
<keyword evidence="1" id="KW-0805">Transcription regulation</keyword>
<evidence type="ECO:0000256" key="1">
    <source>
        <dbReference type="ARBA" id="ARBA00023015"/>
    </source>
</evidence>
<evidence type="ECO:0000313" key="5">
    <source>
        <dbReference type="EMBL" id="MBA8955196.1"/>
    </source>
</evidence>
<reference evidence="5 6" key="1">
    <citation type="submission" date="2020-08" db="EMBL/GenBank/DDBJ databases">
        <title>Genomic Encyclopedia of Type Strains, Phase IV (KMG-IV): sequencing the most valuable type-strain genomes for metagenomic binning, comparative biology and taxonomic classification.</title>
        <authorList>
            <person name="Goeker M."/>
        </authorList>
    </citation>
    <scope>NUCLEOTIDE SEQUENCE [LARGE SCALE GENOMIC DNA]</scope>
    <source>
        <strain evidence="5 6">DSM 44197</strain>
    </source>
</reference>
<dbReference type="SMART" id="SM00419">
    <property type="entry name" value="HTH_CRP"/>
    <property type="match status" value="1"/>
</dbReference>
<dbReference type="GO" id="GO:0003677">
    <property type="term" value="F:DNA binding"/>
    <property type="evidence" value="ECO:0007669"/>
    <property type="project" value="UniProtKB-KW"/>
</dbReference>
<evidence type="ECO:0000259" key="4">
    <source>
        <dbReference type="PROSITE" id="PS50987"/>
    </source>
</evidence>
<dbReference type="PANTHER" id="PTHR43132:SF6">
    <property type="entry name" value="HTH-TYPE TRANSCRIPTIONAL REPRESSOR CZRA"/>
    <property type="match status" value="1"/>
</dbReference>
<dbReference type="InterPro" id="IPR036390">
    <property type="entry name" value="WH_DNA-bd_sf"/>
</dbReference>
<organism evidence="5 6">
    <name type="scientific">Actinomadura namibiensis</name>
    <dbReference type="NCBI Taxonomy" id="182080"/>
    <lineage>
        <taxon>Bacteria</taxon>
        <taxon>Bacillati</taxon>
        <taxon>Actinomycetota</taxon>
        <taxon>Actinomycetes</taxon>
        <taxon>Streptosporangiales</taxon>
        <taxon>Thermomonosporaceae</taxon>
        <taxon>Actinomadura</taxon>
    </lineage>
</organism>
<dbReference type="CDD" id="cd00090">
    <property type="entry name" value="HTH_ARSR"/>
    <property type="match status" value="1"/>
</dbReference>
<sequence length="325" mass="34871">MLAELAFSASDLAQTRFVVSPMWEVVASYRALAADTVPDIHRRWAGQVRPRLGAVPPDGWLARLLPATGHLADFLTPPPDGPFPTLADELAAIRAGDREILRAEVPHLSGLDPERRALLRDDPDTALGQVVAEVERYWEVALGPYWARIRTVLEADVFHRARQVAEHGAAHLLNDLHAGVRWDNDTLRIVRRHCVLNRTGTGAGLVLAPSVFVWSRVLTLASPAGPPQLAYPARGAGTLWERRAPASTEAVAAVLGRSRTTLLTELEAPASTTELASRTGLSAPAVSQQLTALRAAGLVSAHRAGRSVLYARTATADALLTAPVG</sequence>
<proteinExistence type="predicted"/>
<evidence type="ECO:0000256" key="2">
    <source>
        <dbReference type="ARBA" id="ARBA00023125"/>
    </source>
</evidence>
<keyword evidence="6" id="KW-1185">Reference proteome</keyword>
<dbReference type="InterPro" id="IPR036388">
    <property type="entry name" value="WH-like_DNA-bd_sf"/>
</dbReference>
<evidence type="ECO:0000256" key="3">
    <source>
        <dbReference type="ARBA" id="ARBA00023163"/>
    </source>
</evidence>
<keyword evidence="3" id="KW-0804">Transcription</keyword>
<comment type="caution">
    <text evidence="5">The sequence shown here is derived from an EMBL/GenBank/DDBJ whole genome shotgun (WGS) entry which is preliminary data.</text>
</comment>
<dbReference type="RefSeq" id="WP_182847217.1">
    <property type="nucleotide sequence ID" value="NZ_BAAALP010000076.1"/>
</dbReference>
<dbReference type="Proteomes" id="UP000572680">
    <property type="component" value="Unassembled WGS sequence"/>
</dbReference>
<gene>
    <name evidence="5" type="ORF">HNR61_006870</name>
</gene>
<dbReference type="EMBL" id="JACJIA010000011">
    <property type="protein sequence ID" value="MBA8955196.1"/>
    <property type="molecule type" value="Genomic_DNA"/>
</dbReference>
<dbReference type="InterPro" id="IPR001845">
    <property type="entry name" value="HTH_ArsR_DNA-bd_dom"/>
</dbReference>
<dbReference type="AlphaFoldDB" id="A0A7W3QQ22"/>
<name>A0A7W3QQ22_ACTNM</name>
<dbReference type="Pfam" id="PF19361">
    <property type="entry name" value="DUF5937"/>
    <property type="match status" value="1"/>
</dbReference>
<feature type="domain" description="HTH arsR-type" evidence="4">
    <location>
        <begin position="239"/>
        <end position="325"/>
    </location>
</feature>
<dbReference type="InterPro" id="IPR051011">
    <property type="entry name" value="Metal_resp_trans_reg"/>
</dbReference>
<protein>
    <submittedName>
        <fullName evidence="5">DNA-binding transcriptional ArsR family regulator</fullName>
    </submittedName>
</protein>
<dbReference type="SUPFAM" id="SSF46785">
    <property type="entry name" value="Winged helix' DNA-binding domain"/>
    <property type="match status" value="1"/>
</dbReference>
<dbReference type="InterPro" id="IPR012318">
    <property type="entry name" value="HTH_CRP"/>
</dbReference>
<dbReference type="PROSITE" id="PS50987">
    <property type="entry name" value="HTH_ARSR_2"/>
    <property type="match status" value="1"/>
</dbReference>
<evidence type="ECO:0000313" key="6">
    <source>
        <dbReference type="Proteomes" id="UP000572680"/>
    </source>
</evidence>
<dbReference type="InterPro" id="IPR011991">
    <property type="entry name" value="ArsR-like_HTH"/>
</dbReference>
<dbReference type="Gene3D" id="1.10.10.10">
    <property type="entry name" value="Winged helix-like DNA-binding domain superfamily/Winged helix DNA-binding domain"/>
    <property type="match status" value="1"/>
</dbReference>
<keyword evidence="2 5" id="KW-0238">DNA-binding</keyword>
<dbReference type="SMART" id="SM00418">
    <property type="entry name" value="HTH_ARSR"/>
    <property type="match status" value="1"/>
</dbReference>
<dbReference type="InterPro" id="IPR045981">
    <property type="entry name" value="DUF5937"/>
</dbReference>